<dbReference type="PANTHER" id="PTHR10491">
    <property type="entry name" value="DTDP-4-DEHYDRORHAMNOSE REDUCTASE"/>
    <property type="match status" value="1"/>
</dbReference>
<dbReference type="Proteomes" id="UP000727993">
    <property type="component" value="Unassembled WGS sequence"/>
</dbReference>
<proteinExistence type="inferred from homology"/>
<comment type="pathway">
    <text evidence="2">Carbohydrate biosynthesis; dTDP-L-rhamnose biosynthesis.</text>
</comment>
<evidence type="ECO:0000313" key="4">
    <source>
        <dbReference type="EMBL" id="MBK9297961.1"/>
    </source>
</evidence>
<dbReference type="CDD" id="cd05254">
    <property type="entry name" value="dTDP_HR_like_SDR_e"/>
    <property type="match status" value="1"/>
</dbReference>
<dbReference type="InterPro" id="IPR029903">
    <property type="entry name" value="RmlD-like-bd"/>
</dbReference>
<evidence type="ECO:0000256" key="2">
    <source>
        <dbReference type="RuleBase" id="RU364082"/>
    </source>
</evidence>
<name>A0A936NE15_9ACTN</name>
<dbReference type="Gene3D" id="3.90.25.10">
    <property type="entry name" value="UDP-galactose 4-epimerase, domain 1"/>
    <property type="match status" value="1"/>
</dbReference>
<comment type="function">
    <text evidence="2">Catalyzes the reduction of dTDP-6-deoxy-L-lyxo-4-hexulose to yield dTDP-L-rhamnose.</text>
</comment>
<sequence>MRILLTGARGQLGTDIALRLSDRDEVLAVDLPEFDLTDRDTSLGMVTQFSPDVILHCAAFTAVDRCEAEPETAWRANALATRFLADGARRVGAHVVYISTDYVFDGTKAGPYLEWDRPNPQSVYGRSKLGGELEIDANWSVVRTSWVCGEHGHNMVKTLLSLGEGTKPLSFVDDQLGHPTFTSDLAGMAIKLGRERVPGTFHCTNQGAVSWYQFARTVFDLAGFDPERISPIMTTDLDPPRPAPRPANSVLDNFAWRHHGFVESRHYTEPLRELLAALQG</sequence>
<protein>
    <recommendedName>
        <fullName evidence="2">dTDP-4-dehydrorhamnose reductase</fullName>
        <ecNumber evidence="2">1.1.1.133</ecNumber>
    </recommendedName>
</protein>
<accession>A0A936NE15</accession>
<dbReference type="SUPFAM" id="SSF51735">
    <property type="entry name" value="NAD(P)-binding Rossmann-fold domains"/>
    <property type="match status" value="1"/>
</dbReference>
<dbReference type="EC" id="1.1.1.133" evidence="2"/>
<dbReference type="InterPro" id="IPR005913">
    <property type="entry name" value="dTDP_dehydrorham_reduct"/>
</dbReference>
<reference evidence="4 5" key="1">
    <citation type="submission" date="2020-10" db="EMBL/GenBank/DDBJ databases">
        <title>Connecting structure to function with the recovery of over 1000 high-quality activated sludge metagenome-assembled genomes encoding full-length rRNA genes using long-read sequencing.</title>
        <authorList>
            <person name="Singleton C.M."/>
            <person name="Petriglieri F."/>
            <person name="Kristensen J.M."/>
            <person name="Kirkegaard R.H."/>
            <person name="Michaelsen T.Y."/>
            <person name="Andersen M.H."/>
            <person name="Karst S.M."/>
            <person name="Dueholm M.S."/>
            <person name="Nielsen P.H."/>
            <person name="Albertsen M."/>
        </authorList>
    </citation>
    <scope>NUCLEOTIDE SEQUENCE [LARGE SCALE GENOMIC DNA]</scope>
    <source>
        <strain evidence="4">Lyne_18-Q3-R50-59_MAXAC.006</strain>
    </source>
</reference>
<dbReference type="AlphaFoldDB" id="A0A936NE15"/>
<comment type="caution">
    <text evidence="4">The sequence shown here is derived from an EMBL/GenBank/DDBJ whole genome shotgun (WGS) entry which is preliminary data.</text>
</comment>
<dbReference type="NCBIfam" id="TIGR01214">
    <property type="entry name" value="rmlD"/>
    <property type="match status" value="1"/>
</dbReference>
<feature type="domain" description="RmlD-like substrate binding" evidence="3">
    <location>
        <begin position="1"/>
        <end position="278"/>
    </location>
</feature>
<comment type="similarity">
    <text evidence="1 2">Belongs to the dTDP-4-dehydrorhamnose reductase family.</text>
</comment>
<dbReference type="Pfam" id="PF04321">
    <property type="entry name" value="RmlD_sub_bind"/>
    <property type="match status" value="1"/>
</dbReference>
<keyword evidence="2 4" id="KW-0560">Oxidoreductase</keyword>
<evidence type="ECO:0000259" key="3">
    <source>
        <dbReference type="Pfam" id="PF04321"/>
    </source>
</evidence>
<dbReference type="EMBL" id="JADJZA010000007">
    <property type="protein sequence ID" value="MBK9297961.1"/>
    <property type="molecule type" value="Genomic_DNA"/>
</dbReference>
<evidence type="ECO:0000256" key="1">
    <source>
        <dbReference type="ARBA" id="ARBA00010944"/>
    </source>
</evidence>
<gene>
    <name evidence="4" type="primary">rfbD</name>
    <name evidence="4" type="ORF">IPN02_14230</name>
</gene>
<keyword evidence="2" id="KW-0521">NADP</keyword>
<dbReference type="PANTHER" id="PTHR10491:SF4">
    <property type="entry name" value="METHIONINE ADENOSYLTRANSFERASE 2 SUBUNIT BETA"/>
    <property type="match status" value="1"/>
</dbReference>
<dbReference type="GO" id="GO:0008831">
    <property type="term" value="F:dTDP-4-dehydrorhamnose reductase activity"/>
    <property type="evidence" value="ECO:0007669"/>
    <property type="project" value="UniProtKB-EC"/>
</dbReference>
<evidence type="ECO:0000313" key="5">
    <source>
        <dbReference type="Proteomes" id="UP000727993"/>
    </source>
</evidence>
<dbReference type="InterPro" id="IPR036291">
    <property type="entry name" value="NAD(P)-bd_dom_sf"/>
</dbReference>
<dbReference type="Gene3D" id="3.40.50.720">
    <property type="entry name" value="NAD(P)-binding Rossmann-like Domain"/>
    <property type="match status" value="1"/>
</dbReference>
<organism evidence="4 5">
    <name type="scientific">Candidatus Neomicrothrix subdominans</name>
    <dbReference type="NCBI Taxonomy" id="2954438"/>
    <lineage>
        <taxon>Bacteria</taxon>
        <taxon>Bacillati</taxon>
        <taxon>Actinomycetota</taxon>
        <taxon>Acidimicrobiia</taxon>
        <taxon>Acidimicrobiales</taxon>
        <taxon>Microthrixaceae</taxon>
        <taxon>Candidatus Neomicrothrix</taxon>
    </lineage>
</organism>